<feature type="repeat" description="PPR" evidence="2">
    <location>
        <begin position="359"/>
        <end position="393"/>
    </location>
</feature>
<dbReference type="GO" id="GO:0009451">
    <property type="term" value="P:RNA modification"/>
    <property type="evidence" value="ECO:0007669"/>
    <property type="project" value="InterPro"/>
</dbReference>
<dbReference type="PANTHER" id="PTHR47926:SF366">
    <property type="entry name" value="PENTATRICOPEPTIDE REPEAT SUPERFAMILY PROTEIN"/>
    <property type="match status" value="1"/>
</dbReference>
<protein>
    <submittedName>
        <fullName evidence="3">Putative tetratricopeptide-like helical domain-containing protein</fullName>
    </submittedName>
</protein>
<dbReference type="PANTHER" id="PTHR47926">
    <property type="entry name" value="PENTATRICOPEPTIDE REPEAT-CONTAINING PROTEIN"/>
    <property type="match status" value="1"/>
</dbReference>
<evidence type="ECO:0000256" key="1">
    <source>
        <dbReference type="ARBA" id="ARBA00022737"/>
    </source>
</evidence>
<dbReference type="InterPro" id="IPR011990">
    <property type="entry name" value="TPR-like_helical_dom_sf"/>
</dbReference>
<dbReference type="Proteomes" id="UP000238479">
    <property type="component" value="Chromosome 3"/>
</dbReference>
<dbReference type="InterPro" id="IPR002885">
    <property type="entry name" value="PPR_rpt"/>
</dbReference>
<name>A0A2P6RBU7_ROSCH</name>
<evidence type="ECO:0000313" key="4">
    <source>
        <dbReference type="Proteomes" id="UP000238479"/>
    </source>
</evidence>
<gene>
    <name evidence="3" type="ORF">RchiOBHm_Chr3g0473331</name>
</gene>
<feature type="repeat" description="PPR" evidence="2">
    <location>
        <begin position="52"/>
        <end position="86"/>
    </location>
</feature>
<dbReference type="InterPro" id="IPR046960">
    <property type="entry name" value="PPR_At4g14850-like_plant"/>
</dbReference>
<sequence>MSFQPLRLFGGQILKAESATLAQVIQTYAKTKQLNKGKELHAHLLRTHYPLCIFLTNHLLNMYSKCGHVDYALKLFDQMPHRNLVSWTAMVTGFSQNMRFSESFKNAGESPTQFAFASVIRACVVIGSVEIGRQLHSLALKLGLACELFVGSSLADMYSKCGFMVEACKVFEEMPSKDAVSWTSMIDGYAKSGDFEAALLSYQRMINDGIGVDKYVVSSALRLEVEVAVGNALVDMYSKSGDMESALNVFRVDPESRNIVSYSSLINGYVEMDEIEKAFVCLLTCRGGGVEPNQFTFSSLVKACANQAALEQGIQLQAQVIKFNFDRDNFVSSVLVDMYGKCGLLDHSIQVFDEIVNPTEVAWNSLLSVFAVHGLGNDALKTFSRMVGAGVKPNAITFISLLTGCSHSGSVEEGLTYFYFMEKTYGIVPRAGHYSCVIDLLGRAGRLEEAEEFINSMPVQPNAFGWCSFLGACTIRGDKERGKLAAE</sequence>
<feature type="repeat" description="PPR" evidence="2">
    <location>
        <begin position="178"/>
        <end position="212"/>
    </location>
</feature>
<dbReference type="GO" id="GO:0003723">
    <property type="term" value="F:RNA binding"/>
    <property type="evidence" value="ECO:0007669"/>
    <property type="project" value="InterPro"/>
</dbReference>
<dbReference type="EMBL" id="PDCK01000041">
    <property type="protein sequence ID" value="PRQ43901.1"/>
    <property type="molecule type" value="Genomic_DNA"/>
</dbReference>
<feature type="repeat" description="PPR" evidence="2">
    <location>
        <begin position="258"/>
        <end position="292"/>
    </location>
</feature>
<dbReference type="AlphaFoldDB" id="A0A2P6RBU7"/>
<organism evidence="3 4">
    <name type="scientific">Rosa chinensis</name>
    <name type="common">China rose</name>
    <dbReference type="NCBI Taxonomy" id="74649"/>
    <lineage>
        <taxon>Eukaryota</taxon>
        <taxon>Viridiplantae</taxon>
        <taxon>Streptophyta</taxon>
        <taxon>Embryophyta</taxon>
        <taxon>Tracheophyta</taxon>
        <taxon>Spermatophyta</taxon>
        <taxon>Magnoliopsida</taxon>
        <taxon>eudicotyledons</taxon>
        <taxon>Gunneridae</taxon>
        <taxon>Pentapetalae</taxon>
        <taxon>rosids</taxon>
        <taxon>fabids</taxon>
        <taxon>Rosales</taxon>
        <taxon>Rosaceae</taxon>
        <taxon>Rosoideae</taxon>
        <taxon>Rosoideae incertae sedis</taxon>
        <taxon>Rosa</taxon>
    </lineage>
</organism>
<reference evidence="3 4" key="1">
    <citation type="journal article" date="2018" name="Nat. Genet.">
        <title>The Rosa genome provides new insights in the design of modern roses.</title>
        <authorList>
            <person name="Bendahmane M."/>
        </authorList>
    </citation>
    <scope>NUCLEOTIDE SEQUENCE [LARGE SCALE GENOMIC DNA]</scope>
    <source>
        <strain evidence="4">cv. Old Blush</strain>
    </source>
</reference>
<dbReference type="Pfam" id="PF13041">
    <property type="entry name" value="PPR_2"/>
    <property type="match status" value="2"/>
</dbReference>
<dbReference type="Gene3D" id="1.25.40.10">
    <property type="entry name" value="Tetratricopeptide repeat domain"/>
    <property type="match status" value="4"/>
</dbReference>
<dbReference type="Gramene" id="PRQ43901">
    <property type="protein sequence ID" value="PRQ43901"/>
    <property type="gene ID" value="RchiOBHm_Chr3g0473331"/>
</dbReference>
<keyword evidence="4" id="KW-1185">Reference proteome</keyword>
<comment type="caution">
    <text evidence="3">The sequence shown here is derived from an EMBL/GenBank/DDBJ whole genome shotgun (WGS) entry which is preliminary data.</text>
</comment>
<dbReference type="OMA" id="PLTACSH"/>
<dbReference type="Pfam" id="PF01535">
    <property type="entry name" value="PPR"/>
    <property type="match status" value="7"/>
</dbReference>
<keyword evidence="1" id="KW-0677">Repeat</keyword>
<proteinExistence type="predicted"/>
<dbReference type="FunFam" id="1.25.40.10:FF:000285">
    <property type="entry name" value="Pentatricopeptide repeat-containing protein, chloroplastic"/>
    <property type="match status" value="1"/>
</dbReference>
<dbReference type="FunFam" id="1.25.40.10:FF:000158">
    <property type="entry name" value="pentatricopeptide repeat-containing protein At2g33680"/>
    <property type="match status" value="1"/>
</dbReference>
<dbReference type="PROSITE" id="PS51375">
    <property type="entry name" value="PPR"/>
    <property type="match status" value="4"/>
</dbReference>
<dbReference type="GO" id="GO:0099402">
    <property type="term" value="P:plant organ development"/>
    <property type="evidence" value="ECO:0007669"/>
    <property type="project" value="UniProtKB-ARBA"/>
</dbReference>
<evidence type="ECO:0000313" key="3">
    <source>
        <dbReference type="EMBL" id="PRQ43901.1"/>
    </source>
</evidence>
<accession>A0A2P6RBU7</accession>
<evidence type="ECO:0000256" key="2">
    <source>
        <dbReference type="PROSITE-ProRule" id="PRU00708"/>
    </source>
</evidence>
<dbReference type="NCBIfam" id="TIGR00756">
    <property type="entry name" value="PPR"/>
    <property type="match status" value="4"/>
</dbReference>